<dbReference type="InterPro" id="IPR011010">
    <property type="entry name" value="DNA_brk_join_enz"/>
</dbReference>
<name>A0AAD5U900_9FUNG</name>
<evidence type="ECO:0000313" key="2">
    <source>
        <dbReference type="EMBL" id="KAJ3250614.1"/>
    </source>
</evidence>
<dbReference type="EMBL" id="JADGKB010000239">
    <property type="protein sequence ID" value="KAJ3250614.1"/>
    <property type="molecule type" value="Genomic_DNA"/>
</dbReference>
<protein>
    <submittedName>
        <fullName evidence="2">Uncharacterized protein</fullName>
    </submittedName>
</protein>
<dbReference type="GO" id="GO:0003677">
    <property type="term" value="F:DNA binding"/>
    <property type="evidence" value="ECO:0007669"/>
    <property type="project" value="InterPro"/>
</dbReference>
<dbReference type="Proteomes" id="UP001210925">
    <property type="component" value="Unassembled WGS sequence"/>
</dbReference>
<dbReference type="SUPFAM" id="SSF56349">
    <property type="entry name" value="DNA breaking-rejoining enzymes"/>
    <property type="match status" value="1"/>
</dbReference>
<gene>
    <name evidence="2" type="ORF">HK103_003298</name>
</gene>
<organism evidence="2 3">
    <name type="scientific">Boothiomyces macroporosus</name>
    <dbReference type="NCBI Taxonomy" id="261099"/>
    <lineage>
        <taxon>Eukaryota</taxon>
        <taxon>Fungi</taxon>
        <taxon>Fungi incertae sedis</taxon>
        <taxon>Chytridiomycota</taxon>
        <taxon>Chytridiomycota incertae sedis</taxon>
        <taxon>Chytridiomycetes</taxon>
        <taxon>Rhizophydiales</taxon>
        <taxon>Terramycetaceae</taxon>
        <taxon>Boothiomyces</taxon>
    </lineage>
</organism>
<sequence length="401" mass="47018">MDTLPVANLIVATAILRSMEEQQKKTENKMEATQTNKMSIEEFKNKCEKEGLKEGTIRGYLSFLKKLERTSGKTVDEWLKDEEGLFLYIKEKRYIKDGEDDITVKTNLNHLNTVKTYMLKAGFESKYFIEKVDEFRKMPIPKKKKEVQEETIDLTKLKEKFEEVKKDIKNKNHKLLLSIVLNHAVQRNDLANVKIRNFKITEPHYADGKIIYPPKSCNKVPNAFEIVLELTEEEIQLIDYSKGDYLINSIISPDRPNAYGRLLAENTQKYLGVRVGQNKFRHVKSTDVINKALEISPGFFEAYEMLSKAAFFQNHSLDTMLKHYYDVSEFDIDIPMNFDKITQSEQTTILKALYETYNVPDKMKEYIEHKVLEDNITRFLQLETDKIKKKKPRRRIIEESD</sequence>
<feature type="coiled-coil region" evidence="1">
    <location>
        <begin position="147"/>
        <end position="174"/>
    </location>
</feature>
<keyword evidence="3" id="KW-1185">Reference proteome</keyword>
<comment type="caution">
    <text evidence="2">The sequence shown here is derived from an EMBL/GenBank/DDBJ whole genome shotgun (WGS) entry which is preliminary data.</text>
</comment>
<dbReference type="AlphaFoldDB" id="A0AAD5U900"/>
<evidence type="ECO:0000313" key="3">
    <source>
        <dbReference type="Proteomes" id="UP001210925"/>
    </source>
</evidence>
<accession>A0AAD5U900</accession>
<evidence type="ECO:0000256" key="1">
    <source>
        <dbReference type="SAM" id="Coils"/>
    </source>
</evidence>
<reference evidence="2" key="1">
    <citation type="submission" date="2020-05" db="EMBL/GenBank/DDBJ databases">
        <title>Phylogenomic resolution of chytrid fungi.</title>
        <authorList>
            <person name="Stajich J.E."/>
            <person name="Amses K."/>
            <person name="Simmons R."/>
            <person name="Seto K."/>
            <person name="Myers J."/>
            <person name="Bonds A."/>
            <person name="Quandt C.A."/>
            <person name="Barry K."/>
            <person name="Liu P."/>
            <person name="Grigoriev I."/>
            <person name="Longcore J.E."/>
            <person name="James T.Y."/>
        </authorList>
    </citation>
    <scope>NUCLEOTIDE SEQUENCE</scope>
    <source>
        <strain evidence="2">PLAUS21</strain>
    </source>
</reference>
<keyword evidence="1" id="KW-0175">Coiled coil</keyword>
<proteinExistence type="predicted"/>